<dbReference type="InterPro" id="IPR043134">
    <property type="entry name" value="GTP-CH-I_N"/>
</dbReference>
<dbReference type="InterPro" id="IPR043133">
    <property type="entry name" value="GTP-CH-I_C/QueF"/>
</dbReference>
<dbReference type="Pfam" id="PF01227">
    <property type="entry name" value="GTP_cyclohydroI"/>
    <property type="match status" value="1"/>
</dbReference>
<dbReference type="EC" id="3.5.4.16" evidence="3"/>
<proteinExistence type="predicted"/>
<dbReference type="PANTHER" id="PTHR11109:SF7">
    <property type="entry name" value="GTP CYCLOHYDROLASE 1"/>
    <property type="match status" value="1"/>
</dbReference>
<dbReference type="EMBL" id="CAADFU010000056">
    <property type="protein sequence ID" value="VFK45567.1"/>
    <property type="molecule type" value="Genomic_DNA"/>
</dbReference>
<organism evidence="7">
    <name type="scientific">Candidatus Kentrum sp. SD</name>
    <dbReference type="NCBI Taxonomy" id="2126332"/>
    <lineage>
        <taxon>Bacteria</taxon>
        <taxon>Pseudomonadati</taxon>
        <taxon>Pseudomonadota</taxon>
        <taxon>Gammaproteobacteria</taxon>
        <taxon>Candidatus Kentrum</taxon>
    </lineage>
</organism>
<dbReference type="GO" id="GO:0006730">
    <property type="term" value="P:one-carbon metabolic process"/>
    <property type="evidence" value="ECO:0007669"/>
    <property type="project" value="UniProtKB-KW"/>
</dbReference>
<evidence type="ECO:0000256" key="4">
    <source>
        <dbReference type="ARBA" id="ARBA00022563"/>
    </source>
</evidence>
<evidence type="ECO:0000256" key="1">
    <source>
        <dbReference type="ARBA" id="ARBA00001052"/>
    </source>
</evidence>
<protein>
    <recommendedName>
        <fullName evidence="3">GTP cyclohydrolase I</fullName>
        <ecNumber evidence="3">3.5.4.16</ecNumber>
    </recommendedName>
</protein>
<feature type="domain" description="GTP cyclohydrolase I" evidence="6">
    <location>
        <begin position="72"/>
        <end position="250"/>
    </location>
</feature>
<sequence>MEIRIFFTSAHCRDENVTKLPFSRIFDVDTSKEISKIITQRLRTRNVSFFANECIADHISDEERKELLKEVTEKVEDLLRSLIIDIEHDHNARDTASRIAKTYINETMKGRYHKAPYPVEFPNTRQLDEPYTLGPITVRSTCSHHFAPILGKIWIGVLPSTHGVIGISKFNRITDWIMSRPHIQEESVIMLADYIEKKIEPKGLAIMMRAKHLCMSWRGVKDDNTTMTSSVMRGDFLNNPELQGRFFNMIESRNP</sequence>
<dbReference type="GO" id="GO:0006729">
    <property type="term" value="P:tetrahydrobiopterin biosynthetic process"/>
    <property type="evidence" value="ECO:0007669"/>
    <property type="project" value="TreeGrafter"/>
</dbReference>
<evidence type="ECO:0000313" key="7">
    <source>
        <dbReference type="EMBL" id="VFK45567.1"/>
    </source>
</evidence>
<evidence type="ECO:0000256" key="2">
    <source>
        <dbReference type="ARBA" id="ARBA00005080"/>
    </source>
</evidence>
<dbReference type="GO" id="GO:0005525">
    <property type="term" value="F:GTP binding"/>
    <property type="evidence" value="ECO:0007669"/>
    <property type="project" value="TreeGrafter"/>
</dbReference>
<evidence type="ECO:0000259" key="6">
    <source>
        <dbReference type="Pfam" id="PF01227"/>
    </source>
</evidence>
<dbReference type="Gene3D" id="1.10.286.10">
    <property type="match status" value="1"/>
</dbReference>
<dbReference type="GO" id="GO:0003934">
    <property type="term" value="F:GTP cyclohydrolase I activity"/>
    <property type="evidence" value="ECO:0007669"/>
    <property type="project" value="UniProtKB-EC"/>
</dbReference>
<reference evidence="7" key="1">
    <citation type="submission" date="2019-02" db="EMBL/GenBank/DDBJ databases">
        <authorList>
            <person name="Gruber-Vodicka R. H."/>
            <person name="Seah K. B. B."/>
        </authorList>
    </citation>
    <scope>NUCLEOTIDE SEQUENCE</scope>
    <source>
        <strain evidence="7">BECK_S1320</strain>
    </source>
</reference>
<keyword evidence="5 7" id="KW-0378">Hydrolase</keyword>
<evidence type="ECO:0000256" key="5">
    <source>
        <dbReference type="ARBA" id="ARBA00022801"/>
    </source>
</evidence>
<dbReference type="InterPro" id="IPR001474">
    <property type="entry name" value="GTP_CycHdrlase_I"/>
</dbReference>
<comment type="catalytic activity">
    <reaction evidence="1">
        <text>GTP + H2O = 7,8-dihydroneopterin 3'-triphosphate + formate + H(+)</text>
        <dbReference type="Rhea" id="RHEA:17473"/>
        <dbReference type="ChEBI" id="CHEBI:15377"/>
        <dbReference type="ChEBI" id="CHEBI:15378"/>
        <dbReference type="ChEBI" id="CHEBI:15740"/>
        <dbReference type="ChEBI" id="CHEBI:37565"/>
        <dbReference type="ChEBI" id="CHEBI:58462"/>
        <dbReference type="EC" id="3.5.4.16"/>
    </reaction>
</comment>
<gene>
    <name evidence="7" type="ORF">BECKSD772E_GA0070983_10568</name>
</gene>
<accession>A0A450YVJ1</accession>
<dbReference type="GO" id="GO:0005737">
    <property type="term" value="C:cytoplasm"/>
    <property type="evidence" value="ECO:0007669"/>
    <property type="project" value="TreeGrafter"/>
</dbReference>
<evidence type="ECO:0000256" key="3">
    <source>
        <dbReference type="ARBA" id="ARBA00012715"/>
    </source>
</evidence>
<dbReference type="UniPathway" id="UPA00848">
    <property type="reaction ID" value="UER00151"/>
</dbReference>
<dbReference type="GO" id="GO:0046654">
    <property type="term" value="P:tetrahydrofolate biosynthetic process"/>
    <property type="evidence" value="ECO:0007669"/>
    <property type="project" value="InterPro"/>
</dbReference>
<keyword evidence="4" id="KW-0554">One-carbon metabolism</keyword>
<dbReference type="PANTHER" id="PTHR11109">
    <property type="entry name" value="GTP CYCLOHYDROLASE I"/>
    <property type="match status" value="1"/>
</dbReference>
<dbReference type="InterPro" id="IPR020602">
    <property type="entry name" value="GTP_CycHdrlase_I_dom"/>
</dbReference>
<name>A0A450YVJ1_9GAMM</name>
<dbReference type="AlphaFoldDB" id="A0A450YVJ1"/>
<comment type="pathway">
    <text evidence="2">Cofactor biosynthesis; 7,8-dihydroneopterin triphosphate biosynthesis; 7,8-dihydroneopterin triphosphate from GTP: step 1/1.</text>
</comment>
<dbReference type="GO" id="GO:0008270">
    <property type="term" value="F:zinc ion binding"/>
    <property type="evidence" value="ECO:0007669"/>
    <property type="project" value="TreeGrafter"/>
</dbReference>
<dbReference type="Gene3D" id="3.30.1130.10">
    <property type="match status" value="1"/>
</dbReference>
<dbReference type="SUPFAM" id="SSF55620">
    <property type="entry name" value="Tetrahydrobiopterin biosynthesis enzymes-like"/>
    <property type="match status" value="1"/>
</dbReference>